<feature type="region of interest" description="Disordered" evidence="2">
    <location>
        <begin position="126"/>
        <end position="160"/>
    </location>
</feature>
<reference evidence="3 4" key="1">
    <citation type="submission" date="2013-11" db="EMBL/GenBank/DDBJ databases">
        <title>The Genome Sequence of Phytophthora parasitica P1976.</title>
        <authorList>
            <consortium name="The Broad Institute Genomics Platform"/>
            <person name="Russ C."/>
            <person name="Tyler B."/>
            <person name="Panabieres F."/>
            <person name="Shan W."/>
            <person name="Tripathy S."/>
            <person name="Grunwald N."/>
            <person name="Machado M."/>
            <person name="Johnson C.S."/>
            <person name="Walker B."/>
            <person name="Young S."/>
            <person name="Zeng Q."/>
            <person name="Gargeya S."/>
            <person name="Fitzgerald M."/>
            <person name="Haas B."/>
            <person name="Abouelleil A."/>
            <person name="Allen A.W."/>
            <person name="Alvarado L."/>
            <person name="Arachchi H.M."/>
            <person name="Berlin A.M."/>
            <person name="Chapman S.B."/>
            <person name="Gainer-Dewar J."/>
            <person name="Goldberg J."/>
            <person name="Griggs A."/>
            <person name="Gujja S."/>
            <person name="Hansen M."/>
            <person name="Howarth C."/>
            <person name="Imamovic A."/>
            <person name="Ireland A."/>
            <person name="Larimer J."/>
            <person name="McCowan C."/>
            <person name="Murphy C."/>
            <person name="Pearson M."/>
            <person name="Poon T.W."/>
            <person name="Priest M."/>
            <person name="Roberts A."/>
            <person name="Saif S."/>
            <person name="Shea T."/>
            <person name="Sisk P."/>
            <person name="Sykes S."/>
            <person name="Wortman J."/>
            <person name="Nusbaum C."/>
            <person name="Birren B."/>
        </authorList>
    </citation>
    <scope>NUCLEOTIDE SEQUENCE [LARGE SCALE GENOMIC DNA]</scope>
    <source>
        <strain evidence="3 4">P1976</strain>
    </source>
</reference>
<dbReference type="AlphaFoldDB" id="A0A081A523"/>
<proteinExistence type="predicted"/>
<dbReference type="EMBL" id="ANJA01001835">
    <property type="protein sequence ID" value="ETO73984.1"/>
    <property type="molecule type" value="Genomic_DNA"/>
</dbReference>
<dbReference type="OrthoDB" id="121728at2759"/>
<evidence type="ECO:0000313" key="4">
    <source>
        <dbReference type="Proteomes" id="UP000028582"/>
    </source>
</evidence>
<accession>A0A081A523</accession>
<feature type="coiled-coil region" evidence="1">
    <location>
        <begin position="8"/>
        <end position="46"/>
    </location>
</feature>
<feature type="compositionally biased region" description="Polar residues" evidence="2">
    <location>
        <begin position="144"/>
        <end position="157"/>
    </location>
</feature>
<feature type="compositionally biased region" description="Basic and acidic residues" evidence="2">
    <location>
        <begin position="126"/>
        <end position="143"/>
    </location>
</feature>
<protein>
    <submittedName>
        <fullName evidence="3">Uncharacterized protein</fullName>
    </submittedName>
</protein>
<gene>
    <name evidence="3" type="ORF">F444_10168</name>
</gene>
<comment type="caution">
    <text evidence="3">The sequence shown here is derived from an EMBL/GenBank/DDBJ whole genome shotgun (WGS) entry which is preliminary data.</text>
</comment>
<name>A0A081A523_PHYNI</name>
<evidence type="ECO:0000256" key="1">
    <source>
        <dbReference type="SAM" id="Coils"/>
    </source>
</evidence>
<evidence type="ECO:0000256" key="2">
    <source>
        <dbReference type="SAM" id="MobiDB-lite"/>
    </source>
</evidence>
<sequence length="229" mass="25674">MGKATPLNDTVEQEFAKLEQLLIQTADEASSCLKALKNNLSEYDKRHGLLFLNTSRSFMRCDIRAAKDKAAELKHVAYHINKSERPSESEITATRSKIHEVSDAMLHLKQTARAYDRKNHLESLSELKAEERRSNPEFSKSESEGSWFSEDTSSDRSGNAIRGATDRVEIVLKSTIRHNFSGFSALKHQVSVAEEALSPSIVDHVMNTMASMSKSLKGEDNFEKKSVNV</sequence>
<keyword evidence="1" id="KW-0175">Coiled coil</keyword>
<dbReference type="Proteomes" id="UP000028582">
    <property type="component" value="Unassembled WGS sequence"/>
</dbReference>
<organism evidence="3 4">
    <name type="scientific">Phytophthora nicotianae P1976</name>
    <dbReference type="NCBI Taxonomy" id="1317066"/>
    <lineage>
        <taxon>Eukaryota</taxon>
        <taxon>Sar</taxon>
        <taxon>Stramenopiles</taxon>
        <taxon>Oomycota</taxon>
        <taxon>Peronosporomycetes</taxon>
        <taxon>Peronosporales</taxon>
        <taxon>Peronosporaceae</taxon>
        <taxon>Phytophthora</taxon>
    </lineage>
</organism>
<evidence type="ECO:0000313" key="3">
    <source>
        <dbReference type="EMBL" id="ETO73984.1"/>
    </source>
</evidence>